<reference evidence="1" key="1">
    <citation type="submission" date="2014-11" db="EMBL/GenBank/DDBJ databases">
        <authorList>
            <person name="Amaro Gonzalez C."/>
        </authorList>
    </citation>
    <scope>NUCLEOTIDE SEQUENCE</scope>
</reference>
<proteinExistence type="predicted"/>
<evidence type="ECO:0000313" key="1">
    <source>
        <dbReference type="EMBL" id="JAH84419.1"/>
    </source>
</evidence>
<dbReference type="EMBL" id="GBXM01024158">
    <property type="protein sequence ID" value="JAH84419.1"/>
    <property type="molecule type" value="Transcribed_RNA"/>
</dbReference>
<accession>A0A0E9W208</accession>
<sequence length="52" mass="6000">MSVLHPLLKLRLNTVPSKSMGMGEQDLALYLRHLQYKSADNQLLFRCNVSLR</sequence>
<reference evidence="1" key="2">
    <citation type="journal article" date="2015" name="Fish Shellfish Immunol.">
        <title>Early steps in the European eel (Anguilla anguilla)-Vibrio vulnificus interaction in the gills: Role of the RtxA13 toxin.</title>
        <authorList>
            <person name="Callol A."/>
            <person name="Pajuelo D."/>
            <person name="Ebbesson L."/>
            <person name="Teles M."/>
            <person name="MacKenzie S."/>
            <person name="Amaro C."/>
        </authorList>
    </citation>
    <scope>NUCLEOTIDE SEQUENCE</scope>
</reference>
<protein>
    <submittedName>
        <fullName evidence="1">Uncharacterized protein</fullName>
    </submittedName>
</protein>
<name>A0A0E9W208_ANGAN</name>
<organism evidence="1">
    <name type="scientific">Anguilla anguilla</name>
    <name type="common">European freshwater eel</name>
    <name type="synonym">Muraena anguilla</name>
    <dbReference type="NCBI Taxonomy" id="7936"/>
    <lineage>
        <taxon>Eukaryota</taxon>
        <taxon>Metazoa</taxon>
        <taxon>Chordata</taxon>
        <taxon>Craniata</taxon>
        <taxon>Vertebrata</taxon>
        <taxon>Euteleostomi</taxon>
        <taxon>Actinopterygii</taxon>
        <taxon>Neopterygii</taxon>
        <taxon>Teleostei</taxon>
        <taxon>Anguilliformes</taxon>
        <taxon>Anguillidae</taxon>
        <taxon>Anguilla</taxon>
    </lineage>
</organism>
<dbReference type="AlphaFoldDB" id="A0A0E9W208"/>